<evidence type="ECO:0000313" key="2">
    <source>
        <dbReference type="EMBL" id="PKF69922.1"/>
    </source>
</evidence>
<dbReference type="InterPro" id="IPR013976">
    <property type="entry name" value="HDOD"/>
</dbReference>
<organism evidence="2 3">
    <name type="scientific">Pseudomonas fluvialis</name>
    <dbReference type="NCBI Taxonomy" id="1793966"/>
    <lineage>
        <taxon>Bacteria</taxon>
        <taxon>Pseudomonadati</taxon>
        <taxon>Pseudomonadota</taxon>
        <taxon>Gammaproteobacteria</taxon>
        <taxon>Pseudomonadales</taxon>
        <taxon>Pseudomonadaceae</taxon>
        <taxon>Pseudomonas</taxon>
    </lineage>
</organism>
<evidence type="ECO:0000313" key="3">
    <source>
        <dbReference type="Proteomes" id="UP000242861"/>
    </source>
</evidence>
<dbReference type="Pfam" id="PF08668">
    <property type="entry name" value="HDOD"/>
    <property type="match status" value="1"/>
</dbReference>
<dbReference type="PANTHER" id="PTHR33525">
    <property type="match status" value="1"/>
</dbReference>
<dbReference type="AlphaFoldDB" id="A0A2I0CLB1"/>
<dbReference type="InterPro" id="IPR052340">
    <property type="entry name" value="RNase_Y/CdgJ"/>
</dbReference>
<proteinExistence type="predicted"/>
<feature type="domain" description="HDOD" evidence="1">
    <location>
        <begin position="28"/>
        <end position="214"/>
    </location>
</feature>
<dbReference type="EMBL" id="PIYS01000032">
    <property type="protein sequence ID" value="PKF69922.1"/>
    <property type="molecule type" value="Genomic_DNA"/>
</dbReference>
<dbReference type="PROSITE" id="PS51833">
    <property type="entry name" value="HDOD"/>
    <property type="match status" value="1"/>
</dbReference>
<sequence>MTGSTVVSSDYAIYRQLVSQLLAGEEQLPSLPSITLAIRRALSQGQASLAELARLISRDPALTALLIKYASNPLQRLRRPARNLVEALNTLGLPQVDSITMLHSVRSLFTLHSAGHKKVFLQVWERLLLQTSLCCFLARRLVALPVEQAMLVSLLSEIGSLAVLSAFRQNMGEAEQGIYQRLCDEYRGGLGVIMLRKWGVADEYVEVIRHAGDWQHGDALPLGLLDVLNLARWHTLRAQGEAALPALQSLAAYAKLPAALDFMDERGQLNLVSAHAEEIQAILDSLR</sequence>
<comment type="caution">
    <text evidence="2">The sequence shown here is derived from an EMBL/GenBank/DDBJ whole genome shotgun (WGS) entry which is preliminary data.</text>
</comment>
<dbReference type="Gene3D" id="1.10.3210.10">
    <property type="entry name" value="Hypothetical protein af1432"/>
    <property type="match status" value="1"/>
</dbReference>
<keyword evidence="2" id="KW-0378">Hydrolase</keyword>
<dbReference type="GO" id="GO:0016787">
    <property type="term" value="F:hydrolase activity"/>
    <property type="evidence" value="ECO:0007669"/>
    <property type="project" value="UniProtKB-KW"/>
</dbReference>
<reference evidence="3" key="1">
    <citation type="submission" date="2017-12" db="EMBL/GenBank/DDBJ databases">
        <authorList>
            <person name="Yu X.-Y."/>
        </authorList>
    </citation>
    <scope>NUCLEOTIDE SEQUENCE [LARGE SCALE GENOMIC DNA]</scope>
    <source>
        <strain evidence="3">ZYSR67-Z</strain>
    </source>
</reference>
<dbReference type="SUPFAM" id="SSF109604">
    <property type="entry name" value="HD-domain/PDEase-like"/>
    <property type="match status" value="1"/>
</dbReference>
<name>A0A2I0CLB1_9PSED</name>
<gene>
    <name evidence="2" type="ORF">CW360_15545</name>
</gene>
<accession>A0A2I0CLB1</accession>
<dbReference type="PANTHER" id="PTHR33525:SF4">
    <property type="entry name" value="CYCLIC DI-GMP PHOSPHODIESTERASE CDGJ"/>
    <property type="match status" value="1"/>
</dbReference>
<protein>
    <submittedName>
        <fullName evidence="2">Hydrolase</fullName>
    </submittedName>
</protein>
<evidence type="ECO:0000259" key="1">
    <source>
        <dbReference type="PROSITE" id="PS51833"/>
    </source>
</evidence>
<dbReference type="Proteomes" id="UP000242861">
    <property type="component" value="Unassembled WGS sequence"/>
</dbReference>